<organism evidence="1 2">
    <name type="scientific">Papilio xuthus</name>
    <name type="common">Asian swallowtail butterfly</name>
    <dbReference type="NCBI Taxonomy" id="66420"/>
    <lineage>
        <taxon>Eukaryota</taxon>
        <taxon>Metazoa</taxon>
        <taxon>Ecdysozoa</taxon>
        <taxon>Arthropoda</taxon>
        <taxon>Hexapoda</taxon>
        <taxon>Insecta</taxon>
        <taxon>Pterygota</taxon>
        <taxon>Neoptera</taxon>
        <taxon>Endopterygota</taxon>
        <taxon>Lepidoptera</taxon>
        <taxon>Glossata</taxon>
        <taxon>Ditrysia</taxon>
        <taxon>Papilionoidea</taxon>
        <taxon>Papilionidae</taxon>
        <taxon>Papilioninae</taxon>
        <taxon>Papilio</taxon>
    </lineage>
</organism>
<dbReference type="EMBL" id="KQ459185">
    <property type="protein sequence ID" value="KPJ03346.1"/>
    <property type="molecule type" value="Genomic_DNA"/>
</dbReference>
<sequence>MPPSHDEAYLHIVEHVAHGDQGSGVRSHFDHAHLGCWGSTTAGQHTEDRADRLRAVIEVTSRSSEKVYEANNAYFYILGTTSARRSHAVTEPRGLM</sequence>
<evidence type="ECO:0000313" key="1">
    <source>
        <dbReference type="EMBL" id="KPJ03346.1"/>
    </source>
</evidence>
<dbReference type="AlphaFoldDB" id="A0A194QIR7"/>
<name>A0A194QIR7_PAPXU</name>
<keyword evidence="2" id="KW-1185">Reference proteome</keyword>
<accession>A0A194QIR7</accession>
<proteinExistence type="predicted"/>
<evidence type="ECO:0000313" key="2">
    <source>
        <dbReference type="Proteomes" id="UP000053268"/>
    </source>
</evidence>
<dbReference type="Proteomes" id="UP000053268">
    <property type="component" value="Unassembled WGS sequence"/>
</dbReference>
<gene>
    <name evidence="1" type="ORF">RR46_06502</name>
</gene>
<protein>
    <submittedName>
        <fullName evidence="1">Uncharacterized protein</fullName>
    </submittedName>
</protein>
<reference evidence="1 2" key="1">
    <citation type="journal article" date="2015" name="Nat. Commun.">
        <title>Outbred genome sequencing and CRISPR/Cas9 gene editing in butterflies.</title>
        <authorList>
            <person name="Li X."/>
            <person name="Fan D."/>
            <person name="Zhang W."/>
            <person name="Liu G."/>
            <person name="Zhang L."/>
            <person name="Zhao L."/>
            <person name="Fang X."/>
            <person name="Chen L."/>
            <person name="Dong Y."/>
            <person name="Chen Y."/>
            <person name="Ding Y."/>
            <person name="Zhao R."/>
            <person name="Feng M."/>
            <person name="Zhu Y."/>
            <person name="Feng Y."/>
            <person name="Jiang X."/>
            <person name="Zhu D."/>
            <person name="Xiang H."/>
            <person name="Feng X."/>
            <person name="Li S."/>
            <person name="Wang J."/>
            <person name="Zhang G."/>
            <person name="Kronforst M.R."/>
            <person name="Wang W."/>
        </authorList>
    </citation>
    <scope>NUCLEOTIDE SEQUENCE [LARGE SCALE GENOMIC DNA]</scope>
    <source>
        <strain evidence="1">Ya'a_city_454_Px</strain>
        <tissue evidence="1">Whole body</tissue>
    </source>
</reference>